<keyword evidence="1" id="KW-0472">Membrane</keyword>
<organism evidence="3 4">
    <name type="scientific">Coccidioides posadasii (strain C735)</name>
    <name type="common">Valley fever fungus</name>
    <dbReference type="NCBI Taxonomy" id="222929"/>
    <lineage>
        <taxon>Eukaryota</taxon>
        <taxon>Fungi</taxon>
        <taxon>Dikarya</taxon>
        <taxon>Ascomycota</taxon>
        <taxon>Pezizomycotina</taxon>
        <taxon>Eurotiomycetes</taxon>
        <taxon>Eurotiomycetidae</taxon>
        <taxon>Onygenales</taxon>
        <taxon>Onygenaceae</taxon>
        <taxon>Coccidioides</taxon>
    </lineage>
</organism>
<evidence type="ECO:0008006" key="5">
    <source>
        <dbReference type="Google" id="ProtNLM"/>
    </source>
</evidence>
<dbReference type="HOGENOM" id="CLU_069637_0_0_1"/>
<name>C5P9C3_COCP7</name>
<dbReference type="KEGG" id="cpw:9693963"/>
<keyword evidence="1" id="KW-1133">Transmembrane helix</keyword>
<evidence type="ECO:0000256" key="2">
    <source>
        <dbReference type="SAM" id="SignalP"/>
    </source>
</evidence>
<dbReference type="VEuPathDB" id="FungiDB:CPC735_005070"/>
<protein>
    <recommendedName>
        <fullName evidence="5">Autophagy-related protein</fullName>
    </recommendedName>
</protein>
<reference evidence="3 4" key="1">
    <citation type="journal article" date="2009" name="Genome Res.">
        <title>Comparative genomic analyses of the human fungal pathogens Coccidioides and their relatives.</title>
        <authorList>
            <person name="Sharpton T.J."/>
            <person name="Stajich J.E."/>
            <person name="Rounsley S.D."/>
            <person name="Gardner M.J."/>
            <person name="Wortman J.R."/>
            <person name="Jordar V.S."/>
            <person name="Maiti R."/>
            <person name="Kodira C.D."/>
            <person name="Neafsey D.E."/>
            <person name="Zeng Q."/>
            <person name="Hung C.-Y."/>
            <person name="McMahan C."/>
            <person name="Muszewska A."/>
            <person name="Grynberg M."/>
            <person name="Mandel M.A."/>
            <person name="Kellner E.M."/>
            <person name="Barker B.M."/>
            <person name="Galgiani J.N."/>
            <person name="Orbach M.J."/>
            <person name="Kirkland T.N."/>
            <person name="Cole G.T."/>
            <person name="Henn M.R."/>
            <person name="Birren B.W."/>
            <person name="Taylor J.W."/>
        </authorList>
    </citation>
    <scope>NUCLEOTIDE SEQUENCE [LARGE SCALE GENOMIC DNA]</scope>
    <source>
        <strain evidence="4">C735</strain>
    </source>
</reference>
<evidence type="ECO:0000256" key="1">
    <source>
        <dbReference type="SAM" id="Phobius"/>
    </source>
</evidence>
<accession>C5P9C3</accession>
<dbReference type="Proteomes" id="UP000009084">
    <property type="component" value="Unassembled WGS sequence"/>
</dbReference>
<feature type="transmembrane region" description="Helical" evidence="1">
    <location>
        <begin position="163"/>
        <end position="185"/>
    </location>
</feature>
<keyword evidence="1" id="KW-0812">Transmembrane</keyword>
<feature type="chain" id="PRO_5002956355" description="Autophagy-related protein" evidence="2">
    <location>
        <begin position="21"/>
        <end position="323"/>
    </location>
</feature>
<feature type="signal peptide" evidence="2">
    <location>
        <begin position="1"/>
        <end position="20"/>
    </location>
</feature>
<feature type="transmembrane region" description="Helical" evidence="1">
    <location>
        <begin position="251"/>
        <end position="278"/>
    </location>
</feature>
<keyword evidence="2" id="KW-0732">Signal</keyword>
<dbReference type="EMBL" id="ACFW01000030">
    <property type="protein sequence ID" value="EER26335.1"/>
    <property type="molecule type" value="Genomic_DNA"/>
</dbReference>
<gene>
    <name evidence="3" type="ORF">CPC735_005070</name>
</gene>
<evidence type="ECO:0000313" key="4">
    <source>
        <dbReference type="Proteomes" id="UP000009084"/>
    </source>
</evidence>
<evidence type="ECO:0000313" key="3">
    <source>
        <dbReference type="EMBL" id="EER26335.1"/>
    </source>
</evidence>
<feature type="transmembrane region" description="Helical" evidence="1">
    <location>
        <begin position="197"/>
        <end position="216"/>
    </location>
</feature>
<dbReference type="AlphaFoldDB" id="C5P9C3"/>
<comment type="caution">
    <text evidence="3">The sequence shown here is derived from an EMBL/GenBank/DDBJ whole genome shotgun (WGS) entry which is preliminary data.</text>
</comment>
<dbReference type="OrthoDB" id="4435313at2759"/>
<sequence length="323" mass="35744">MHLRYFFPLLLGLGLPLASAYERIPANDTAPCPHPDDIVYSPFTPWFNFYSGGKRSSFCWKAAICTLEPADEARKQQFGATALVMGLLPLTLRDIAWPERRIVLVSAPLPRLAAVVVRGLGLEPTVKREMMTWGEDDVHRWMTWVRGSWFAGFARQSKSAMRMLLAVCFAALMVTYGALAVVELYSKGSALGCTYPVFAVTWCITGVLPAIVHTLFESWRRRKDVNGKTKTGRPSAVQGVDEAWPVQLSWAIYYTAGTLIYTSIMAVTVLELFVWVAIQLCVTAASKLLALYICISLRDPVEDDATLDLSAATENGGPLKADR</sequence>
<proteinExistence type="predicted"/>